<name>A0AA95NHP7_9BURK</name>
<evidence type="ECO:0000256" key="2">
    <source>
        <dbReference type="ARBA" id="ARBA00023002"/>
    </source>
</evidence>
<evidence type="ECO:0000259" key="5">
    <source>
        <dbReference type="Pfam" id="PF00171"/>
    </source>
</evidence>
<proteinExistence type="inferred from homology"/>
<dbReference type="InterPro" id="IPR016162">
    <property type="entry name" value="Ald_DH_N"/>
</dbReference>
<dbReference type="PANTHER" id="PTHR43353:SF5">
    <property type="entry name" value="SUCCINATE-SEMIALDEHYDE DEHYDROGENASE, MITOCHONDRIAL"/>
    <property type="match status" value="1"/>
</dbReference>
<dbReference type="GO" id="GO:0004777">
    <property type="term" value="F:succinate-semialdehyde dehydrogenase (NAD+) activity"/>
    <property type="evidence" value="ECO:0007669"/>
    <property type="project" value="TreeGrafter"/>
</dbReference>
<dbReference type="RefSeq" id="WP_285234417.1">
    <property type="nucleotide sequence ID" value="NZ_CP116346.1"/>
</dbReference>
<accession>A0AA95NHP7</accession>
<dbReference type="InterPro" id="IPR016163">
    <property type="entry name" value="Ald_DH_C"/>
</dbReference>
<dbReference type="PROSITE" id="PS00687">
    <property type="entry name" value="ALDEHYDE_DEHYDR_GLU"/>
    <property type="match status" value="1"/>
</dbReference>
<dbReference type="InterPro" id="IPR016161">
    <property type="entry name" value="Ald_DH/histidinol_DH"/>
</dbReference>
<dbReference type="KEGG" id="pais:PFX98_06765"/>
<keyword evidence="7" id="KW-1185">Reference proteome</keyword>
<dbReference type="PANTHER" id="PTHR43353">
    <property type="entry name" value="SUCCINATE-SEMIALDEHYDE DEHYDROGENASE, MITOCHONDRIAL"/>
    <property type="match status" value="1"/>
</dbReference>
<comment type="similarity">
    <text evidence="1 4">Belongs to the aldehyde dehydrogenase family.</text>
</comment>
<dbReference type="Gene3D" id="3.40.605.10">
    <property type="entry name" value="Aldehyde Dehydrogenase, Chain A, domain 1"/>
    <property type="match status" value="1"/>
</dbReference>
<dbReference type="Proteomes" id="UP001177769">
    <property type="component" value="Chromosome"/>
</dbReference>
<dbReference type="FunFam" id="3.40.605.10:FF:000005">
    <property type="entry name" value="Succinate-semialdehyde dehydrogenase I"/>
    <property type="match status" value="1"/>
</dbReference>
<dbReference type="GO" id="GO:0009450">
    <property type="term" value="P:gamma-aminobutyric acid catabolic process"/>
    <property type="evidence" value="ECO:0007669"/>
    <property type="project" value="InterPro"/>
</dbReference>
<feature type="active site" evidence="3">
    <location>
        <position position="254"/>
    </location>
</feature>
<dbReference type="AlphaFoldDB" id="A0AA95NHP7"/>
<dbReference type="InterPro" id="IPR015590">
    <property type="entry name" value="Aldehyde_DH_dom"/>
</dbReference>
<dbReference type="InterPro" id="IPR029510">
    <property type="entry name" value="Ald_DH_CS_GLU"/>
</dbReference>
<protein>
    <submittedName>
        <fullName evidence="6">NAD-dependent succinate-semialdehyde dehydrogenase</fullName>
    </submittedName>
</protein>
<dbReference type="SUPFAM" id="SSF53720">
    <property type="entry name" value="ALDH-like"/>
    <property type="match status" value="1"/>
</dbReference>
<dbReference type="Pfam" id="PF00171">
    <property type="entry name" value="Aldedh"/>
    <property type="match status" value="1"/>
</dbReference>
<dbReference type="GO" id="GO:0005829">
    <property type="term" value="C:cytosol"/>
    <property type="evidence" value="ECO:0007669"/>
    <property type="project" value="TreeGrafter"/>
</dbReference>
<dbReference type="CDD" id="cd07103">
    <property type="entry name" value="ALDH_F5_SSADH_GabD"/>
    <property type="match status" value="1"/>
</dbReference>
<dbReference type="InterPro" id="IPR010102">
    <property type="entry name" value="Succ_semiAld_DH"/>
</dbReference>
<dbReference type="NCBIfam" id="TIGR01780">
    <property type="entry name" value="SSADH"/>
    <property type="match status" value="1"/>
</dbReference>
<reference evidence="6" key="1">
    <citation type="submission" date="2023-01" db="EMBL/GenBank/DDBJ databases">
        <title>Whole genome sequence of Paucibacter sp. S2-9 isolated from pond sediment.</title>
        <authorList>
            <person name="Jung J.Y."/>
        </authorList>
    </citation>
    <scope>NUCLEOTIDE SEQUENCE</scope>
    <source>
        <strain evidence="6">S2-9</strain>
    </source>
</reference>
<evidence type="ECO:0000256" key="4">
    <source>
        <dbReference type="RuleBase" id="RU003345"/>
    </source>
</evidence>
<gene>
    <name evidence="6" type="ORF">PFX98_06765</name>
</gene>
<evidence type="ECO:0000256" key="3">
    <source>
        <dbReference type="PROSITE-ProRule" id="PRU10007"/>
    </source>
</evidence>
<dbReference type="FunFam" id="3.40.309.10:FF:000004">
    <property type="entry name" value="Succinate-semialdehyde dehydrogenase I"/>
    <property type="match status" value="1"/>
</dbReference>
<evidence type="ECO:0000313" key="6">
    <source>
        <dbReference type="EMBL" id="WIT13307.1"/>
    </source>
</evidence>
<dbReference type="InterPro" id="IPR050740">
    <property type="entry name" value="Aldehyde_DH_Superfamily"/>
</dbReference>
<dbReference type="PROSITE" id="PS00070">
    <property type="entry name" value="ALDEHYDE_DEHYDR_CYS"/>
    <property type="match status" value="1"/>
</dbReference>
<dbReference type="Gene3D" id="3.40.309.10">
    <property type="entry name" value="Aldehyde Dehydrogenase, Chain A, domain 2"/>
    <property type="match status" value="1"/>
</dbReference>
<dbReference type="InterPro" id="IPR016160">
    <property type="entry name" value="Ald_DH_CS_CYS"/>
</dbReference>
<dbReference type="EMBL" id="CP116346">
    <property type="protein sequence ID" value="WIT13307.1"/>
    <property type="molecule type" value="Genomic_DNA"/>
</dbReference>
<organism evidence="6 7">
    <name type="scientific">Paucibacter sediminis</name>
    <dbReference type="NCBI Taxonomy" id="3019553"/>
    <lineage>
        <taxon>Bacteria</taxon>
        <taxon>Pseudomonadati</taxon>
        <taxon>Pseudomonadota</taxon>
        <taxon>Betaproteobacteria</taxon>
        <taxon>Burkholderiales</taxon>
        <taxon>Sphaerotilaceae</taxon>
        <taxon>Roseateles</taxon>
    </lineage>
</organism>
<feature type="domain" description="Aldehyde dehydrogenase" evidence="5">
    <location>
        <begin position="18"/>
        <end position="476"/>
    </location>
</feature>
<keyword evidence="2 4" id="KW-0560">Oxidoreductase</keyword>
<sequence>MNAPLTLQRDRALLDGRWLAADDGRTLDVEDPASGELLGQVPLMGAAETARAIAAAERAWGPWRRRPAKERAALLRRWHELVLAHTEALAELMTREQGKPLAEARGEVAYAAAFIEWFAEEGKRLYGETIPSPLADRRLLVLREPIGVCAAITPWNFPLAMITRKVAPALAAGNPIIVKPAEATPFSALALAALAEQAGLPAGLLQVLTGDPKAIGGELTRNPTVRKLSFTGSTAVGRLLYAQSAPTIKKLSLELGGNAPFIVFEDADLDAAVEGAMLSKFRNAGQTCVCANRIYVHERVYAAFADKLAAAVSRLVVGNGLEAGVQQGPLINAAALAKVEAHIADAVGLGARVLVGGARHALGGNFFQPTVLADVTPAMAVAREETFGPLAPLFRFGSDAEVIAQANATEYGLASYFYSRDIGRIWRVAEALEYGMVGINTGLISNEVAPFGGVKQSGLGREGARQGIEDYVVTKYLAMAGL</sequence>
<evidence type="ECO:0000313" key="7">
    <source>
        <dbReference type="Proteomes" id="UP001177769"/>
    </source>
</evidence>
<evidence type="ECO:0000256" key="1">
    <source>
        <dbReference type="ARBA" id="ARBA00009986"/>
    </source>
</evidence>